<accession>A0AAW0L4J2</accession>
<comment type="caution">
    <text evidence="1">The sequence shown here is derived from an EMBL/GenBank/DDBJ whole genome shotgun (WGS) entry which is preliminary data.</text>
</comment>
<reference evidence="1 2" key="1">
    <citation type="journal article" date="2018" name="Sci. Data">
        <title>The draft genome sequence of cork oak.</title>
        <authorList>
            <person name="Ramos A.M."/>
            <person name="Usie A."/>
            <person name="Barbosa P."/>
            <person name="Barros P.M."/>
            <person name="Capote T."/>
            <person name="Chaves I."/>
            <person name="Simoes F."/>
            <person name="Abreu I."/>
            <person name="Carrasquinho I."/>
            <person name="Faro C."/>
            <person name="Guimaraes J.B."/>
            <person name="Mendonca D."/>
            <person name="Nobrega F."/>
            <person name="Rodrigues L."/>
            <person name="Saibo N.J.M."/>
            <person name="Varela M.C."/>
            <person name="Egas C."/>
            <person name="Matos J."/>
            <person name="Miguel C.M."/>
            <person name="Oliveira M.M."/>
            <person name="Ricardo C.P."/>
            <person name="Goncalves S."/>
        </authorList>
    </citation>
    <scope>NUCLEOTIDE SEQUENCE [LARGE SCALE GENOMIC DNA]</scope>
    <source>
        <strain evidence="2">cv. HL8</strain>
    </source>
</reference>
<gene>
    <name evidence="1" type="ORF">CFP56_007645</name>
</gene>
<dbReference type="EMBL" id="PKMF04000153">
    <property type="protein sequence ID" value="KAK7846605.1"/>
    <property type="molecule type" value="Genomic_DNA"/>
</dbReference>
<protein>
    <submittedName>
        <fullName evidence="1">Uncharacterized protein</fullName>
    </submittedName>
</protein>
<evidence type="ECO:0000313" key="1">
    <source>
        <dbReference type="EMBL" id="KAK7846605.1"/>
    </source>
</evidence>
<dbReference type="AlphaFoldDB" id="A0AAW0L4J2"/>
<sequence length="40" mass="4535">MLHNQKILSKSELILENSFKIDLSSSQKTQRSELISSLMG</sequence>
<keyword evidence="2" id="KW-1185">Reference proteome</keyword>
<dbReference type="Proteomes" id="UP000237347">
    <property type="component" value="Unassembled WGS sequence"/>
</dbReference>
<proteinExistence type="predicted"/>
<name>A0AAW0L4J2_QUESU</name>
<evidence type="ECO:0000313" key="2">
    <source>
        <dbReference type="Proteomes" id="UP000237347"/>
    </source>
</evidence>
<organism evidence="1 2">
    <name type="scientific">Quercus suber</name>
    <name type="common">Cork oak</name>
    <dbReference type="NCBI Taxonomy" id="58331"/>
    <lineage>
        <taxon>Eukaryota</taxon>
        <taxon>Viridiplantae</taxon>
        <taxon>Streptophyta</taxon>
        <taxon>Embryophyta</taxon>
        <taxon>Tracheophyta</taxon>
        <taxon>Spermatophyta</taxon>
        <taxon>Magnoliopsida</taxon>
        <taxon>eudicotyledons</taxon>
        <taxon>Gunneridae</taxon>
        <taxon>Pentapetalae</taxon>
        <taxon>rosids</taxon>
        <taxon>fabids</taxon>
        <taxon>Fagales</taxon>
        <taxon>Fagaceae</taxon>
        <taxon>Quercus</taxon>
    </lineage>
</organism>